<dbReference type="HOGENOM" id="CLU_3284347_0_0_9"/>
<accession>B7H5V4</accession>
<dbReference type="KEGG" id="bcb:BCB4264_A2642"/>
<sequence length="40" mass="4840">MGHHYKKMNLLRQRVKALEDENQQLKSQLKKELGKVYENL</sequence>
<dbReference type="Proteomes" id="UP000007096">
    <property type="component" value="Chromosome"/>
</dbReference>
<feature type="coiled-coil region" evidence="1">
    <location>
        <begin position="8"/>
        <end position="35"/>
    </location>
</feature>
<organism evidence="2 3">
    <name type="scientific">Bacillus cereus (strain B4264)</name>
    <dbReference type="NCBI Taxonomy" id="405532"/>
    <lineage>
        <taxon>Bacteria</taxon>
        <taxon>Bacillati</taxon>
        <taxon>Bacillota</taxon>
        <taxon>Bacilli</taxon>
        <taxon>Bacillales</taxon>
        <taxon>Bacillaceae</taxon>
        <taxon>Bacillus</taxon>
        <taxon>Bacillus cereus group</taxon>
    </lineage>
</organism>
<proteinExistence type="predicted"/>
<protein>
    <submittedName>
        <fullName evidence="2">Transposase C</fullName>
    </submittedName>
</protein>
<dbReference type="AlphaFoldDB" id="B7H5V4"/>
<dbReference type="EMBL" id="CP001176">
    <property type="protein sequence ID" value="ACK63342.1"/>
    <property type="molecule type" value="Genomic_DNA"/>
</dbReference>
<name>B7H5V4_BACC4</name>
<keyword evidence="1" id="KW-0175">Coiled coil</keyword>
<gene>
    <name evidence="2" type="ordered locus">BCB4264_A2642</name>
</gene>
<evidence type="ECO:0000313" key="3">
    <source>
        <dbReference type="Proteomes" id="UP000007096"/>
    </source>
</evidence>
<evidence type="ECO:0000256" key="1">
    <source>
        <dbReference type="SAM" id="Coils"/>
    </source>
</evidence>
<evidence type="ECO:0000313" key="2">
    <source>
        <dbReference type="EMBL" id="ACK63342.1"/>
    </source>
</evidence>
<reference evidence="2 3" key="1">
    <citation type="submission" date="2008-10" db="EMBL/GenBank/DDBJ databases">
        <title>Genome sequence of Bacillus cereus B4264.</title>
        <authorList>
            <person name="Dodson R.J."/>
            <person name="Durkin A.S."/>
            <person name="Rosovitz M.J."/>
            <person name="Rasko D.A."/>
            <person name="Hoffmaster A."/>
            <person name="Ravel J."/>
            <person name="Sutton G."/>
        </authorList>
    </citation>
    <scope>NUCLEOTIDE SEQUENCE [LARGE SCALE GENOMIC DNA]</scope>
    <source>
        <strain evidence="2 3">B4264</strain>
    </source>
</reference>